<dbReference type="PROSITE" id="PS51406">
    <property type="entry name" value="FIBRINOGEN_C_2"/>
    <property type="match status" value="1"/>
</dbReference>
<proteinExistence type="predicted"/>
<dbReference type="SMART" id="SM00186">
    <property type="entry name" value="FBG"/>
    <property type="match status" value="1"/>
</dbReference>
<evidence type="ECO:0000313" key="3">
    <source>
        <dbReference type="RefSeq" id="XP_022300757.1"/>
    </source>
</evidence>
<dbReference type="Pfam" id="PF00147">
    <property type="entry name" value="Fibrinogen_C"/>
    <property type="match status" value="1"/>
</dbReference>
<dbReference type="InterPro" id="IPR014716">
    <property type="entry name" value="Fibrinogen_a/b/g_C_1"/>
</dbReference>
<dbReference type="GeneID" id="111108960"/>
<dbReference type="Gene3D" id="3.90.215.10">
    <property type="entry name" value="Gamma Fibrinogen, chain A, domain 1"/>
    <property type="match status" value="1"/>
</dbReference>
<feature type="domain" description="Fibrinogen C-terminal" evidence="1">
    <location>
        <begin position="1"/>
        <end position="204"/>
    </location>
</feature>
<dbReference type="KEGG" id="cvn:111108960"/>
<accession>A0A8B8BBG1</accession>
<dbReference type="PANTHER" id="PTHR19143">
    <property type="entry name" value="FIBRINOGEN/TENASCIN/ANGIOPOEITIN"/>
    <property type="match status" value="1"/>
</dbReference>
<reference evidence="3" key="1">
    <citation type="submission" date="2025-08" db="UniProtKB">
        <authorList>
            <consortium name="RefSeq"/>
        </authorList>
    </citation>
    <scope>IDENTIFICATION</scope>
    <source>
        <tissue evidence="3">Whole sample</tissue>
    </source>
</reference>
<sequence>MTPPIGGFLTTNVYLGVDMITTNCMNTAGHVWMMIQRRMDGSVNFYRGWAEYKTGFGDINTEFWIGLDNIRLLVMNGYTILRVELEDGSESAYAEYSSFYIADENDKYRIHVSGYSGIAGDGISSTSQYSNNNAQFSTFDSNNDASSTRVNAVRWRGAWWYHDGHTSNLNGEYGNNNHGEGVSWYYFKGWTHSLSGTRMMLRMP</sequence>
<dbReference type="GO" id="GO:0005615">
    <property type="term" value="C:extracellular space"/>
    <property type="evidence" value="ECO:0007669"/>
    <property type="project" value="TreeGrafter"/>
</dbReference>
<name>A0A8B8BBG1_CRAVI</name>
<keyword evidence="2" id="KW-1185">Reference proteome</keyword>
<protein>
    <submittedName>
        <fullName evidence="3">Tenascin-R-like</fullName>
    </submittedName>
</protein>
<dbReference type="InterPro" id="IPR002181">
    <property type="entry name" value="Fibrinogen_a/b/g_C_dom"/>
</dbReference>
<dbReference type="InterPro" id="IPR036056">
    <property type="entry name" value="Fibrinogen-like_C"/>
</dbReference>
<dbReference type="OrthoDB" id="6178358at2759"/>
<dbReference type="InterPro" id="IPR050373">
    <property type="entry name" value="Fibrinogen_C-term_domain"/>
</dbReference>
<dbReference type="Proteomes" id="UP000694844">
    <property type="component" value="Chromosome 8"/>
</dbReference>
<dbReference type="CDD" id="cd00087">
    <property type="entry name" value="FReD"/>
    <property type="match status" value="1"/>
</dbReference>
<gene>
    <name evidence="3" type="primary">LOC111108960</name>
</gene>
<organism evidence="2 3">
    <name type="scientific">Crassostrea virginica</name>
    <name type="common">Eastern oyster</name>
    <dbReference type="NCBI Taxonomy" id="6565"/>
    <lineage>
        <taxon>Eukaryota</taxon>
        <taxon>Metazoa</taxon>
        <taxon>Spiralia</taxon>
        <taxon>Lophotrochozoa</taxon>
        <taxon>Mollusca</taxon>
        <taxon>Bivalvia</taxon>
        <taxon>Autobranchia</taxon>
        <taxon>Pteriomorphia</taxon>
        <taxon>Ostreida</taxon>
        <taxon>Ostreoidea</taxon>
        <taxon>Ostreidae</taxon>
        <taxon>Crassostrea</taxon>
    </lineage>
</organism>
<dbReference type="RefSeq" id="XP_022300757.1">
    <property type="nucleotide sequence ID" value="XM_022445049.1"/>
</dbReference>
<dbReference type="SUPFAM" id="SSF56496">
    <property type="entry name" value="Fibrinogen C-terminal domain-like"/>
    <property type="match status" value="1"/>
</dbReference>
<dbReference type="AlphaFoldDB" id="A0A8B8BBG1"/>
<evidence type="ECO:0000313" key="2">
    <source>
        <dbReference type="Proteomes" id="UP000694844"/>
    </source>
</evidence>
<evidence type="ECO:0000259" key="1">
    <source>
        <dbReference type="PROSITE" id="PS51406"/>
    </source>
</evidence>